<gene>
    <name evidence="2" type="ORF">EDEG_03627</name>
</gene>
<comment type="caution">
    <text evidence="2">The sequence shown here is derived from an EMBL/GenBank/DDBJ whole genome shotgun (WGS) entry which is preliminary data.</text>
</comment>
<dbReference type="InParanoid" id="J9DKJ1"/>
<organism evidence="2 3">
    <name type="scientific">Edhazardia aedis (strain USNM 41457)</name>
    <name type="common">Microsporidian parasite</name>
    <dbReference type="NCBI Taxonomy" id="1003232"/>
    <lineage>
        <taxon>Eukaryota</taxon>
        <taxon>Fungi</taxon>
        <taxon>Fungi incertae sedis</taxon>
        <taxon>Microsporidia</taxon>
        <taxon>Edhazardia</taxon>
    </lineage>
</organism>
<reference evidence="2 3" key="1">
    <citation type="submission" date="2011-08" db="EMBL/GenBank/DDBJ databases">
        <authorList>
            <person name="Liu Z.J."/>
            <person name="Shi F.L."/>
            <person name="Lu J.Q."/>
            <person name="Li M."/>
            <person name="Wang Z.L."/>
        </authorList>
    </citation>
    <scope>NUCLEOTIDE SEQUENCE [LARGE SCALE GENOMIC DNA]</scope>
    <source>
        <strain evidence="2 3">USNM 41457</strain>
    </source>
</reference>
<name>J9DKJ1_EDHAE</name>
<feature type="coiled-coil region" evidence="1">
    <location>
        <begin position="619"/>
        <end position="646"/>
    </location>
</feature>
<dbReference type="OrthoDB" id="10687565at2759"/>
<dbReference type="Proteomes" id="UP000003163">
    <property type="component" value="Unassembled WGS sequence"/>
</dbReference>
<accession>J9DKJ1</accession>
<evidence type="ECO:0000313" key="2">
    <source>
        <dbReference type="EMBL" id="EJW01907.1"/>
    </source>
</evidence>
<keyword evidence="1" id="KW-0175">Coiled coil</keyword>
<dbReference type="EMBL" id="AFBI03000104">
    <property type="protein sequence ID" value="EJW01907.1"/>
    <property type="molecule type" value="Genomic_DNA"/>
</dbReference>
<evidence type="ECO:0000313" key="3">
    <source>
        <dbReference type="Proteomes" id="UP000003163"/>
    </source>
</evidence>
<evidence type="ECO:0000256" key="1">
    <source>
        <dbReference type="SAM" id="Coils"/>
    </source>
</evidence>
<sequence>MLKSQFLIMSPSKMNKEEFLLASLLKDPKNRMEIINYYGRGFLAMKKKLSHKFSFIFLYESLEEYKISRSASMLLVVLHCLDKNVIIVAHPGIFKTFFEVLEHDKNMEIDLIFYYVANLMNSIPLETQKQCYTFFRNKCPNVYLKDTFGVFERSFSDKYRFYFQKHVFIHTNKITDTRCFFKKISDCIKYILREIPLNSGNFGQKNDTKVILDRDLNEKDVKLTKDKNTSYNESKKKAQHNLFENCFQNDLISKIIGIVSYTDINASDNSSIHNDRIDFTPEIKLNFFMKFDVTLDEIIHIIKNIAVKMKNEVTKDHIWALIRLKSYKIVGQILSYDEKFSTYLYDADYFIQNHINFYDLNQIYKQNVNIRLRIDNERRKLITKYYMDQNILYNGELDEKILLVLKDYCNKFYTKILTEIFSLVIYPGKNNKVKEIYINDEDEYNILRYPNSNLNINTKINNSEKCGKIVDSTEVNYVENSMSSTNLSKKLMQHSQQNITSNKNDIKIFISKLHNLCLIKIGKKIERFLDPLFDVLHTCDYNYHDLEPFFKTIFMVVKSNKISRRSLKNIYNNIVYLDSDDLRVRLVVYEILREIITIYKAMDDYILINNKIRMYYEQKSDFESSIKQLEGTLDNSQQKAEILLDISNKYQDFINRSIKEIGKNNILQYEKISIERNKRDEKKTNKTSHDPNISNKNCEIKDVKILKKSRKQKIHIKKIESTNKLNSKRENKKNQINEIHIRKLILKYNRVNEKNIKNYNKDNVKVLAAILWDDLNEIKQPEENFFVLRLLKCILETTNDFYSKRLQKSQVFINLFNLYTIENFHESIRYQYDAFIWFIQAIIKNLKLTKGSFEILLRSCSQLFPLYPIEIEDFTVQLANYDKYYAIYLCFYSDSKNDFLGVKHVILTILNTF</sequence>
<protein>
    <submittedName>
        <fullName evidence="2">Uncharacterized protein</fullName>
    </submittedName>
</protein>
<proteinExistence type="predicted"/>
<keyword evidence="3" id="KW-1185">Reference proteome</keyword>
<reference evidence="3" key="2">
    <citation type="submission" date="2015-07" db="EMBL/GenBank/DDBJ databases">
        <title>Contrasting host-pathogen interactions and genome evolution in two generalist and specialist microsporidian pathogens of mosquitoes.</title>
        <authorList>
            <consortium name="The Broad Institute Genomics Platform"/>
            <consortium name="The Broad Institute Genome Sequencing Center for Infectious Disease"/>
            <person name="Cuomo C.A."/>
            <person name="Sanscrainte N.D."/>
            <person name="Goldberg J.M."/>
            <person name="Heiman D."/>
            <person name="Young S."/>
            <person name="Zeng Q."/>
            <person name="Becnel J.J."/>
            <person name="Birren B.W."/>
        </authorList>
    </citation>
    <scope>NUCLEOTIDE SEQUENCE [LARGE SCALE GENOMIC DNA]</scope>
    <source>
        <strain evidence="3">USNM 41457</strain>
    </source>
</reference>
<dbReference type="HOGENOM" id="CLU_318562_0_0_1"/>
<dbReference type="VEuPathDB" id="MicrosporidiaDB:EDEG_03627"/>
<dbReference type="AlphaFoldDB" id="J9DKJ1"/>